<reference evidence="2 3" key="1">
    <citation type="submission" date="2017-02" db="EMBL/GenBank/DDBJ databases">
        <authorList>
            <person name="Peterson S.W."/>
        </authorList>
    </citation>
    <scope>NUCLEOTIDE SEQUENCE [LARGE SCALE GENOMIC DNA]</scope>
    <source>
        <strain evidence="2 3">3F5N</strain>
    </source>
</reference>
<evidence type="ECO:0000313" key="2">
    <source>
        <dbReference type="EMBL" id="SJM49931.1"/>
    </source>
</evidence>
<feature type="chain" id="PRO_5012955395" evidence="1">
    <location>
        <begin position="32"/>
        <end position="317"/>
    </location>
</feature>
<name>A0A1R4F248_BREDI</name>
<evidence type="ECO:0000313" key="3">
    <source>
        <dbReference type="Proteomes" id="UP000195766"/>
    </source>
</evidence>
<dbReference type="AlphaFoldDB" id="A0A1R4F248"/>
<dbReference type="CDD" id="cd14789">
    <property type="entry name" value="Tiki"/>
    <property type="match status" value="1"/>
</dbReference>
<gene>
    <name evidence="2" type="ORF">FM111_02145</name>
</gene>
<dbReference type="Proteomes" id="UP000195766">
    <property type="component" value="Unassembled WGS sequence"/>
</dbReference>
<dbReference type="Pfam" id="PF01963">
    <property type="entry name" value="TraB_PrgY_gumN"/>
    <property type="match status" value="1"/>
</dbReference>
<dbReference type="EMBL" id="FUIE01000015">
    <property type="protein sequence ID" value="SJM49931.1"/>
    <property type="molecule type" value="Genomic_DNA"/>
</dbReference>
<dbReference type="InterPro" id="IPR002816">
    <property type="entry name" value="TraB/PrgY/GumN_fam"/>
</dbReference>
<dbReference type="PANTHER" id="PTHR40590:SF1">
    <property type="entry name" value="CYTOPLASMIC PROTEIN"/>
    <property type="match status" value="1"/>
</dbReference>
<keyword evidence="1" id="KW-0732">Signal</keyword>
<accession>A0A1R4F248</accession>
<organism evidence="2 3">
    <name type="scientific">Brevundimonas diminuta 3F5N</name>
    <dbReference type="NCBI Taxonomy" id="1255603"/>
    <lineage>
        <taxon>Bacteria</taxon>
        <taxon>Pseudomonadati</taxon>
        <taxon>Pseudomonadota</taxon>
        <taxon>Alphaproteobacteria</taxon>
        <taxon>Caulobacterales</taxon>
        <taxon>Caulobacteraceae</taxon>
        <taxon>Brevundimonas</taxon>
    </lineage>
</organism>
<sequence length="317" mass="33297">MIRRLWSRAAASVSAAALAAVLLAPTTPALAQAAPAAADPAAVTVAPAGSGPRLWVVKDADSTLYLFGTVHVLKPETPWGSAKLDRAFASADEYWFEIADLNDVAGAVPIIQSKGVSPDRPLSSLLTAEEQADLDAAARSIGATAAQLDPLRPWFAALQLAMASITKAGYLPQNGGDQVLHARAAATGKPIKGFETMPQQIGFIADMSEEAQLAMLRSGLKEFDQAPEFLGRMVGAWSTGDVDGLDALIGQEMKAESPEMFEVMLTRRNTDWTNQIVTLLEGSGTAFISVGAGHLAGADSVQAMLAKRGVTVEEVRD</sequence>
<proteinExistence type="predicted"/>
<protein>
    <submittedName>
        <fullName evidence="2">GumN</fullName>
    </submittedName>
</protein>
<feature type="signal peptide" evidence="1">
    <location>
        <begin position="1"/>
        <end position="31"/>
    </location>
</feature>
<evidence type="ECO:0000256" key="1">
    <source>
        <dbReference type="SAM" id="SignalP"/>
    </source>
</evidence>
<dbReference type="InterPro" id="IPR047111">
    <property type="entry name" value="YbaP-like"/>
</dbReference>
<dbReference type="RefSeq" id="WP_179204997.1">
    <property type="nucleotide sequence ID" value="NZ_FUIE01000015.1"/>
</dbReference>
<dbReference type="PANTHER" id="PTHR40590">
    <property type="entry name" value="CYTOPLASMIC PROTEIN-RELATED"/>
    <property type="match status" value="1"/>
</dbReference>